<proteinExistence type="predicted"/>
<organism evidence="8 9">
    <name type="scientific">Penicillium salamii</name>
    <dbReference type="NCBI Taxonomy" id="1612424"/>
    <lineage>
        <taxon>Eukaryota</taxon>
        <taxon>Fungi</taxon>
        <taxon>Dikarya</taxon>
        <taxon>Ascomycota</taxon>
        <taxon>Pezizomycotina</taxon>
        <taxon>Eurotiomycetes</taxon>
        <taxon>Eurotiomycetidae</taxon>
        <taxon>Eurotiales</taxon>
        <taxon>Aspergillaceae</taxon>
        <taxon>Penicillium</taxon>
    </lineage>
</organism>
<dbReference type="Proteomes" id="UP001152592">
    <property type="component" value="Unassembled WGS sequence"/>
</dbReference>
<keyword evidence="4" id="KW-0560">Oxidoreductase</keyword>
<name>A0A9W4J8U8_9EURO</name>
<reference evidence="8" key="1">
    <citation type="submission" date="2021-07" db="EMBL/GenBank/DDBJ databases">
        <authorList>
            <person name="Branca A.L. A."/>
        </authorList>
    </citation>
    <scope>NUCLEOTIDE SEQUENCE</scope>
</reference>
<feature type="chain" id="PRO_5040990010" description="FAD-binding domain-containing protein" evidence="6">
    <location>
        <begin position="19"/>
        <end position="399"/>
    </location>
</feature>
<dbReference type="PANTHER" id="PTHR47178">
    <property type="entry name" value="MONOOXYGENASE, FAD-BINDING"/>
    <property type="match status" value="1"/>
</dbReference>
<sequence>MSLGVIIIGFGTTGLLLAQGLKQVEVFSSAAYNLIRTDRLAKDRNQGHCVRAHWGTESVKRLLSPELRGRIKETWPDPTISDNSFYELPIYAGHSGELLGKTPDRCMRVSRRKMRKLFGDGIDIQYGKHLSAINKCEGGMTATFADGTLVSGYLLVGCDGANSTTRNLLFGDAYKVICLNLTMFNFTCKFDVDTARLIRATHPFAFNSSHPANRMLWVSAQHIGDPVDPKTWTFLVIISWPGPPRWGDEALAEQVARTAHLKAMAPEYAQPWRTIIENIPNDIKFGTDKLSSWQPFDWSKTAFFADVTTLAGDAAHPFPPYRGQGLNMGLEDAAELATELAQLSFVPEGLAAAVQRYEEGMLARAHREFPLSKKSASVVHDFNRIVSAYALNPELLSID</sequence>
<evidence type="ECO:0000256" key="5">
    <source>
        <dbReference type="ARBA" id="ARBA00023033"/>
    </source>
</evidence>
<dbReference type="PRINTS" id="PR00420">
    <property type="entry name" value="RNGMNOXGNASE"/>
</dbReference>
<evidence type="ECO:0000256" key="3">
    <source>
        <dbReference type="ARBA" id="ARBA00022827"/>
    </source>
</evidence>
<keyword evidence="2" id="KW-0285">Flavoprotein</keyword>
<dbReference type="InterPro" id="IPR036188">
    <property type="entry name" value="FAD/NAD-bd_sf"/>
</dbReference>
<feature type="signal peptide" evidence="6">
    <location>
        <begin position="1"/>
        <end position="18"/>
    </location>
</feature>
<dbReference type="SUPFAM" id="SSF51905">
    <property type="entry name" value="FAD/NAD(P)-binding domain"/>
    <property type="match status" value="1"/>
</dbReference>
<dbReference type="PANTHER" id="PTHR47178:SF2">
    <property type="entry name" value="FAD-BINDING DOMAIN-CONTAINING PROTEIN"/>
    <property type="match status" value="1"/>
</dbReference>
<dbReference type="Gene3D" id="3.50.50.60">
    <property type="entry name" value="FAD/NAD(P)-binding domain"/>
    <property type="match status" value="1"/>
</dbReference>
<feature type="domain" description="FAD-binding" evidence="7">
    <location>
        <begin position="120"/>
        <end position="343"/>
    </location>
</feature>
<dbReference type="Pfam" id="PF01494">
    <property type="entry name" value="FAD_binding_3"/>
    <property type="match status" value="1"/>
</dbReference>
<comment type="caution">
    <text evidence="8">The sequence shown here is derived from an EMBL/GenBank/DDBJ whole genome shotgun (WGS) entry which is preliminary data.</text>
</comment>
<comment type="cofactor">
    <cofactor evidence="1">
        <name>FAD</name>
        <dbReference type="ChEBI" id="CHEBI:57692"/>
    </cofactor>
</comment>
<dbReference type="GO" id="GO:0071949">
    <property type="term" value="F:FAD binding"/>
    <property type="evidence" value="ECO:0007669"/>
    <property type="project" value="InterPro"/>
</dbReference>
<accession>A0A9W4J8U8</accession>
<evidence type="ECO:0000313" key="8">
    <source>
        <dbReference type="EMBL" id="CAG8376370.1"/>
    </source>
</evidence>
<evidence type="ECO:0000313" key="9">
    <source>
        <dbReference type="Proteomes" id="UP001152592"/>
    </source>
</evidence>
<dbReference type="GO" id="GO:0004497">
    <property type="term" value="F:monooxygenase activity"/>
    <property type="evidence" value="ECO:0007669"/>
    <property type="project" value="UniProtKB-KW"/>
</dbReference>
<evidence type="ECO:0000256" key="4">
    <source>
        <dbReference type="ARBA" id="ARBA00023002"/>
    </source>
</evidence>
<keyword evidence="5" id="KW-0503">Monooxygenase</keyword>
<evidence type="ECO:0000256" key="6">
    <source>
        <dbReference type="SAM" id="SignalP"/>
    </source>
</evidence>
<evidence type="ECO:0000256" key="2">
    <source>
        <dbReference type="ARBA" id="ARBA00022630"/>
    </source>
</evidence>
<protein>
    <recommendedName>
        <fullName evidence="7">FAD-binding domain-containing protein</fullName>
    </recommendedName>
</protein>
<dbReference type="AlphaFoldDB" id="A0A9W4J8U8"/>
<evidence type="ECO:0000259" key="7">
    <source>
        <dbReference type="Pfam" id="PF01494"/>
    </source>
</evidence>
<keyword evidence="6" id="KW-0732">Signal</keyword>
<keyword evidence="3" id="KW-0274">FAD</keyword>
<dbReference type="InterPro" id="IPR002938">
    <property type="entry name" value="FAD-bd"/>
</dbReference>
<dbReference type="OrthoDB" id="5199543at2759"/>
<evidence type="ECO:0000256" key="1">
    <source>
        <dbReference type="ARBA" id="ARBA00001974"/>
    </source>
</evidence>
<gene>
    <name evidence="8" type="ORF">PSALAMII_LOCUS5201</name>
</gene>
<dbReference type="EMBL" id="CAJVPD010000232">
    <property type="protein sequence ID" value="CAG8376370.1"/>
    <property type="molecule type" value="Genomic_DNA"/>
</dbReference>